<evidence type="ECO:0000313" key="1">
    <source>
        <dbReference type="EMBL" id="KIK02609.1"/>
    </source>
</evidence>
<dbReference type="EMBL" id="KN838590">
    <property type="protein sequence ID" value="KIK02609.1"/>
    <property type="molecule type" value="Genomic_DNA"/>
</dbReference>
<dbReference type="Proteomes" id="UP000054477">
    <property type="component" value="Unassembled WGS sequence"/>
</dbReference>
<keyword evidence="2" id="KW-1185">Reference proteome</keyword>
<proteinExistence type="predicted"/>
<name>A0A0C9XM32_9AGAR</name>
<dbReference type="AlphaFoldDB" id="A0A0C9XM32"/>
<evidence type="ECO:0000313" key="2">
    <source>
        <dbReference type="Proteomes" id="UP000054477"/>
    </source>
</evidence>
<reference evidence="1 2" key="1">
    <citation type="submission" date="2014-04" db="EMBL/GenBank/DDBJ databases">
        <authorList>
            <consortium name="DOE Joint Genome Institute"/>
            <person name="Kuo A."/>
            <person name="Kohler A."/>
            <person name="Nagy L.G."/>
            <person name="Floudas D."/>
            <person name="Copeland A."/>
            <person name="Barry K.W."/>
            <person name="Cichocki N."/>
            <person name="Veneault-Fourrey C."/>
            <person name="LaButti K."/>
            <person name="Lindquist E.A."/>
            <person name="Lipzen A."/>
            <person name="Lundell T."/>
            <person name="Morin E."/>
            <person name="Murat C."/>
            <person name="Sun H."/>
            <person name="Tunlid A."/>
            <person name="Henrissat B."/>
            <person name="Grigoriev I.V."/>
            <person name="Hibbett D.S."/>
            <person name="Martin F."/>
            <person name="Nordberg H.P."/>
            <person name="Cantor M.N."/>
            <person name="Hua S.X."/>
        </authorList>
    </citation>
    <scope>NUCLEOTIDE SEQUENCE [LARGE SCALE GENOMIC DNA]</scope>
    <source>
        <strain evidence="1 2">LaAM-08-1</strain>
    </source>
</reference>
<gene>
    <name evidence="1" type="ORF">K443DRAFT_677456</name>
</gene>
<accession>A0A0C9XM32</accession>
<dbReference type="HOGENOM" id="CLU_2979465_0_0_1"/>
<sequence length="58" mass="6640">MTRTSPHGQLDWNFSNAKCLSEIGLWRLSFNFAAHCGSKVREGFLPRRSEDFLHVTST</sequence>
<protein>
    <submittedName>
        <fullName evidence="1">Uncharacterized protein</fullName>
    </submittedName>
</protein>
<organism evidence="1 2">
    <name type="scientific">Laccaria amethystina LaAM-08-1</name>
    <dbReference type="NCBI Taxonomy" id="1095629"/>
    <lineage>
        <taxon>Eukaryota</taxon>
        <taxon>Fungi</taxon>
        <taxon>Dikarya</taxon>
        <taxon>Basidiomycota</taxon>
        <taxon>Agaricomycotina</taxon>
        <taxon>Agaricomycetes</taxon>
        <taxon>Agaricomycetidae</taxon>
        <taxon>Agaricales</taxon>
        <taxon>Agaricineae</taxon>
        <taxon>Hydnangiaceae</taxon>
        <taxon>Laccaria</taxon>
    </lineage>
</organism>
<reference evidence="2" key="2">
    <citation type="submission" date="2015-01" db="EMBL/GenBank/DDBJ databases">
        <title>Evolutionary Origins and Diversification of the Mycorrhizal Mutualists.</title>
        <authorList>
            <consortium name="DOE Joint Genome Institute"/>
            <consortium name="Mycorrhizal Genomics Consortium"/>
            <person name="Kohler A."/>
            <person name="Kuo A."/>
            <person name="Nagy L.G."/>
            <person name="Floudas D."/>
            <person name="Copeland A."/>
            <person name="Barry K.W."/>
            <person name="Cichocki N."/>
            <person name="Veneault-Fourrey C."/>
            <person name="LaButti K."/>
            <person name="Lindquist E.A."/>
            <person name="Lipzen A."/>
            <person name="Lundell T."/>
            <person name="Morin E."/>
            <person name="Murat C."/>
            <person name="Riley R."/>
            <person name="Ohm R."/>
            <person name="Sun H."/>
            <person name="Tunlid A."/>
            <person name="Henrissat B."/>
            <person name="Grigoriev I.V."/>
            <person name="Hibbett D.S."/>
            <person name="Martin F."/>
        </authorList>
    </citation>
    <scope>NUCLEOTIDE SEQUENCE [LARGE SCALE GENOMIC DNA]</scope>
    <source>
        <strain evidence="2">LaAM-08-1</strain>
    </source>
</reference>